<keyword evidence="10" id="KW-1185">Reference proteome</keyword>
<evidence type="ECO:0008006" key="11">
    <source>
        <dbReference type="Google" id="ProtNLM"/>
    </source>
</evidence>
<dbReference type="Gene3D" id="1.10.630.10">
    <property type="entry name" value="Cytochrome P450"/>
    <property type="match status" value="1"/>
</dbReference>
<dbReference type="GO" id="GO:0020037">
    <property type="term" value="F:heme binding"/>
    <property type="evidence" value="ECO:0007669"/>
    <property type="project" value="InterPro"/>
</dbReference>
<evidence type="ECO:0000256" key="5">
    <source>
        <dbReference type="ARBA" id="ARBA00023002"/>
    </source>
</evidence>
<dbReference type="InterPro" id="IPR050121">
    <property type="entry name" value="Cytochrome_P450_monoxygenase"/>
</dbReference>
<keyword evidence="3 8" id="KW-0349">Heme</keyword>
<dbReference type="GO" id="GO:0005506">
    <property type="term" value="F:iron ion binding"/>
    <property type="evidence" value="ECO:0007669"/>
    <property type="project" value="InterPro"/>
</dbReference>
<proteinExistence type="inferred from homology"/>
<dbReference type="InterPro" id="IPR002401">
    <property type="entry name" value="Cyt_P450_E_grp-I"/>
</dbReference>
<dbReference type="Proteomes" id="UP001303373">
    <property type="component" value="Chromosome 7"/>
</dbReference>
<keyword evidence="6 8" id="KW-0408">Iron</keyword>
<evidence type="ECO:0000256" key="4">
    <source>
        <dbReference type="ARBA" id="ARBA00022723"/>
    </source>
</evidence>
<reference evidence="9 10" key="1">
    <citation type="submission" date="2023-11" db="EMBL/GenBank/DDBJ databases">
        <title>An acidophilic fungus is an integral part of prey digestion in a carnivorous sundew plant.</title>
        <authorList>
            <person name="Tsai I.J."/>
        </authorList>
    </citation>
    <scope>NUCLEOTIDE SEQUENCE [LARGE SCALE GENOMIC DNA]</scope>
    <source>
        <strain evidence="9">169a</strain>
    </source>
</reference>
<dbReference type="Pfam" id="PF00067">
    <property type="entry name" value="p450"/>
    <property type="match status" value="1"/>
</dbReference>
<dbReference type="PRINTS" id="PR00463">
    <property type="entry name" value="EP450I"/>
</dbReference>
<dbReference type="InterPro" id="IPR036396">
    <property type="entry name" value="Cyt_P450_sf"/>
</dbReference>
<dbReference type="GO" id="GO:0004497">
    <property type="term" value="F:monooxygenase activity"/>
    <property type="evidence" value="ECO:0007669"/>
    <property type="project" value="UniProtKB-KW"/>
</dbReference>
<dbReference type="CDD" id="cd11060">
    <property type="entry name" value="CYP57A1-like"/>
    <property type="match status" value="1"/>
</dbReference>
<dbReference type="SUPFAM" id="SSF48264">
    <property type="entry name" value="Cytochrome P450"/>
    <property type="match status" value="1"/>
</dbReference>
<dbReference type="AlphaFoldDB" id="A0AAQ3M612"/>
<keyword evidence="4 8" id="KW-0479">Metal-binding</keyword>
<dbReference type="PANTHER" id="PTHR24305:SF77">
    <property type="entry name" value="CYTOCHROME P450 MONOOXYGENASE"/>
    <property type="match status" value="1"/>
</dbReference>
<sequence length="499" mass="56172">MTSIIGHLSFAAVVGSVLAIVSLRFFLSCVLNDRKLRHFQGPTLARFSRVWMLWQSLHARVNRAEFDAISKHGMTCRIGPDILVTGDPDVVRHMNAPTSKWRRSPWYHAMRLDPRLDTVFSTRDEKVHSDLKAKEAGGYSGRDIDSLEPAVDSRIGDLLELLRRQYNGSSVDISSIMRYFTLDVLSTVAFGRPFGFLAANKDLWEYNKLSTDFLQVLELRLNHPFFRWLFSLSFVQTILAPKESDETGMGPMVKFAREAVAERFGVHAHVEKDMLGHFVAKGLSQMQCEAEASLQILAGSDSTTTVLRSILFHLGASPGAYAKLRIEIEDATATHMPTGVIAYAKAQKLPYLSACIWEGLRMYPPLFGLKSKIAPLGGDTIKGVYYPEGVEVAICDDAICRNKTLFGHDANIFRPERWLEADAPTYRSYYQTVDTVFGSGRYLCLGKHIAMMEIYKTIFELVRHFDWMIVDPMKGIDKYGRAHGVHIQSGMNMVATVRT</sequence>
<evidence type="ECO:0000256" key="8">
    <source>
        <dbReference type="PIRSR" id="PIRSR602401-1"/>
    </source>
</evidence>
<organism evidence="9 10">
    <name type="scientific">Acrodontium crateriforme</name>
    <dbReference type="NCBI Taxonomy" id="150365"/>
    <lineage>
        <taxon>Eukaryota</taxon>
        <taxon>Fungi</taxon>
        <taxon>Dikarya</taxon>
        <taxon>Ascomycota</taxon>
        <taxon>Pezizomycotina</taxon>
        <taxon>Dothideomycetes</taxon>
        <taxon>Dothideomycetidae</taxon>
        <taxon>Mycosphaerellales</taxon>
        <taxon>Teratosphaeriaceae</taxon>
        <taxon>Acrodontium</taxon>
    </lineage>
</organism>
<gene>
    <name evidence="9" type="ORF">R9X50_00470200</name>
</gene>
<evidence type="ECO:0000256" key="2">
    <source>
        <dbReference type="ARBA" id="ARBA00010617"/>
    </source>
</evidence>
<protein>
    <recommendedName>
        <fullName evidence="11">Cytochrome P450</fullName>
    </recommendedName>
</protein>
<keyword evidence="5" id="KW-0560">Oxidoreductase</keyword>
<dbReference type="EMBL" id="CP138586">
    <property type="protein sequence ID" value="WPH01848.1"/>
    <property type="molecule type" value="Genomic_DNA"/>
</dbReference>
<feature type="binding site" description="axial binding residue" evidence="8">
    <location>
        <position position="444"/>
    </location>
    <ligand>
        <name>heme</name>
        <dbReference type="ChEBI" id="CHEBI:30413"/>
    </ligand>
    <ligandPart>
        <name>Fe</name>
        <dbReference type="ChEBI" id="CHEBI:18248"/>
    </ligandPart>
</feature>
<dbReference type="InterPro" id="IPR001128">
    <property type="entry name" value="Cyt_P450"/>
</dbReference>
<name>A0AAQ3M612_9PEZI</name>
<comment type="cofactor">
    <cofactor evidence="1 8">
        <name>heme</name>
        <dbReference type="ChEBI" id="CHEBI:30413"/>
    </cofactor>
</comment>
<evidence type="ECO:0000313" key="9">
    <source>
        <dbReference type="EMBL" id="WPH01848.1"/>
    </source>
</evidence>
<evidence type="ECO:0000256" key="6">
    <source>
        <dbReference type="ARBA" id="ARBA00023004"/>
    </source>
</evidence>
<comment type="similarity">
    <text evidence="2">Belongs to the cytochrome P450 family.</text>
</comment>
<dbReference type="PANTHER" id="PTHR24305">
    <property type="entry name" value="CYTOCHROME P450"/>
    <property type="match status" value="1"/>
</dbReference>
<accession>A0AAQ3M612</accession>
<evidence type="ECO:0000256" key="7">
    <source>
        <dbReference type="ARBA" id="ARBA00023033"/>
    </source>
</evidence>
<dbReference type="PRINTS" id="PR00385">
    <property type="entry name" value="P450"/>
</dbReference>
<dbReference type="GO" id="GO:0016705">
    <property type="term" value="F:oxidoreductase activity, acting on paired donors, with incorporation or reduction of molecular oxygen"/>
    <property type="evidence" value="ECO:0007669"/>
    <property type="project" value="InterPro"/>
</dbReference>
<keyword evidence="7" id="KW-0503">Monooxygenase</keyword>
<evidence type="ECO:0000256" key="1">
    <source>
        <dbReference type="ARBA" id="ARBA00001971"/>
    </source>
</evidence>
<evidence type="ECO:0000313" key="10">
    <source>
        <dbReference type="Proteomes" id="UP001303373"/>
    </source>
</evidence>
<evidence type="ECO:0000256" key="3">
    <source>
        <dbReference type="ARBA" id="ARBA00022617"/>
    </source>
</evidence>